<dbReference type="AlphaFoldDB" id="A0AA38N1F6"/>
<reference evidence="2" key="2">
    <citation type="journal article" date="2023" name="Proc. Natl. Acad. Sci. U.S.A.">
        <title>A global phylogenomic analysis of the shiitake genus Lentinula.</title>
        <authorList>
            <person name="Sierra-Patev S."/>
            <person name="Min B."/>
            <person name="Naranjo-Ortiz M."/>
            <person name="Looney B."/>
            <person name="Konkel Z."/>
            <person name="Slot J.C."/>
            <person name="Sakamoto Y."/>
            <person name="Steenwyk J.L."/>
            <person name="Rokas A."/>
            <person name="Carro J."/>
            <person name="Camarero S."/>
            <person name="Ferreira P."/>
            <person name="Molpeceres G."/>
            <person name="Ruiz-Duenas F.J."/>
            <person name="Serrano A."/>
            <person name="Henrissat B."/>
            <person name="Drula E."/>
            <person name="Hughes K.W."/>
            <person name="Mata J.L."/>
            <person name="Ishikawa N.K."/>
            <person name="Vargas-Isla R."/>
            <person name="Ushijima S."/>
            <person name="Smith C.A."/>
            <person name="Donoghue J."/>
            <person name="Ahrendt S."/>
            <person name="Andreopoulos W."/>
            <person name="He G."/>
            <person name="LaButti K."/>
            <person name="Lipzen A."/>
            <person name="Ng V."/>
            <person name="Riley R."/>
            <person name="Sandor L."/>
            <person name="Barry K."/>
            <person name="Martinez A.T."/>
            <person name="Xiao Y."/>
            <person name="Gibbons J.G."/>
            <person name="Terashima K."/>
            <person name="Grigoriev I.V."/>
            <person name="Hibbett D."/>
        </authorList>
    </citation>
    <scope>NUCLEOTIDE SEQUENCE</scope>
    <source>
        <strain evidence="2">ET3784</strain>
    </source>
</reference>
<evidence type="ECO:0000313" key="2">
    <source>
        <dbReference type="EMBL" id="KAJ3733876.1"/>
    </source>
</evidence>
<evidence type="ECO:0000256" key="1">
    <source>
        <dbReference type="SAM" id="Phobius"/>
    </source>
</evidence>
<comment type="caution">
    <text evidence="2">The sequence shown here is derived from an EMBL/GenBank/DDBJ whole genome shotgun (WGS) entry which is preliminary data.</text>
</comment>
<name>A0AA38N1F6_9AGAR</name>
<dbReference type="Proteomes" id="UP001176059">
    <property type="component" value="Unassembled WGS sequence"/>
</dbReference>
<dbReference type="EMBL" id="JANVFO010000015">
    <property type="protein sequence ID" value="KAJ3733876.1"/>
    <property type="molecule type" value="Genomic_DNA"/>
</dbReference>
<reference evidence="2" key="1">
    <citation type="submission" date="2022-08" db="EMBL/GenBank/DDBJ databases">
        <authorList>
            <consortium name="DOE Joint Genome Institute"/>
            <person name="Min B."/>
            <person name="Sierra-Patev S."/>
            <person name="Naranjo-Ortiz M."/>
            <person name="Looney B."/>
            <person name="Konkel Z."/>
            <person name="Slot J.C."/>
            <person name="Sakamoto Y."/>
            <person name="Steenwyk J.L."/>
            <person name="Rokas A."/>
            <person name="Carro J."/>
            <person name="Camarero S."/>
            <person name="Ferreira P."/>
            <person name="Molpeceres G."/>
            <person name="Ruiz-duenas F.J."/>
            <person name="Serrano A."/>
            <person name="Henrissat B."/>
            <person name="Drula E."/>
            <person name="Hughes K.W."/>
            <person name="Mata J.L."/>
            <person name="Ishikawa N.K."/>
            <person name="Vargas-Isla R."/>
            <person name="Ushijima S."/>
            <person name="Smith C.A."/>
            <person name="Ahrendt S."/>
            <person name="Andreopoulos W."/>
            <person name="He G."/>
            <person name="LaButti K."/>
            <person name="Lipzen A."/>
            <person name="Ng V."/>
            <person name="Riley R."/>
            <person name="Sandor L."/>
            <person name="Barry K."/>
            <person name="Martinez A.T."/>
            <person name="Xiao Y."/>
            <person name="Gibbons J.G."/>
            <person name="Terashima K."/>
            <person name="Hibbett D.S."/>
            <person name="Grigoriev I.V."/>
        </authorList>
    </citation>
    <scope>NUCLEOTIDE SEQUENCE</scope>
    <source>
        <strain evidence="2">ET3784</strain>
    </source>
</reference>
<keyword evidence="1" id="KW-0812">Transmembrane</keyword>
<evidence type="ECO:0000313" key="3">
    <source>
        <dbReference type="Proteomes" id="UP001176059"/>
    </source>
</evidence>
<accession>A0AA38N1F6</accession>
<gene>
    <name evidence="2" type="ORF">DFJ43DRAFT_168151</name>
</gene>
<feature type="transmembrane region" description="Helical" evidence="1">
    <location>
        <begin position="27"/>
        <end position="48"/>
    </location>
</feature>
<keyword evidence="1" id="KW-0472">Membrane</keyword>
<organism evidence="2 3">
    <name type="scientific">Lentinula guzmanii</name>
    <dbReference type="NCBI Taxonomy" id="2804957"/>
    <lineage>
        <taxon>Eukaryota</taxon>
        <taxon>Fungi</taxon>
        <taxon>Dikarya</taxon>
        <taxon>Basidiomycota</taxon>
        <taxon>Agaricomycotina</taxon>
        <taxon>Agaricomycetes</taxon>
        <taxon>Agaricomycetidae</taxon>
        <taxon>Agaricales</taxon>
        <taxon>Marasmiineae</taxon>
        <taxon>Omphalotaceae</taxon>
        <taxon>Lentinula</taxon>
    </lineage>
</organism>
<proteinExistence type="predicted"/>
<protein>
    <submittedName>
        <fullName evidence="2">Uncharacterized protein</fullName>
    </submittedName>
</protein>
<keyword evidence="1" id="KW-1133">Transmembrane helix</keyword>
<sequence length="377" mass="41606">MDFTSPKTQLALSKPPRELFLDLNSSLNSLFLLVLSIFCCSFLSLLSYTSLKKVLGYACSTTTAGTAITSSLNIPRRRHRIFRALSSFVIPTPLVKSRFPANFLRLAISSSGSNSANSLDTVEIDLALLLTYLFSGRLELRERWKENEGNNVKFLNPLELLLKGTLEVDGYRYKLKIGRKIWASVSSWVFLAGYGGNLTTTATVSPQSAPPARFTRDIRPLKIDLDSASYASLETTLKAFIISIPSGGQGLVEFSVLAPQIKWFSTEFVLCAISFRHPVSNDTPTPTPMLLSLKQILSSACTSSSSDLSPLQIISCTNSSSERSSALCQAVRDRDSGEGRRNAYGEGAWMRKRSIMIWQAAVLHIGWVQRWVVVVSK</sequence>
<keyword evidence="3" id="KW-1185">Reference proteome</keyword>